<proteinExistence type="predicted"/>
<feature type="transmembrane region" description="Helical" evidence="1">
    <location>
        <begin position="94"/>
        <end position="118"/>
    </location>
</feature>
<evidence type="ECO:0000313" key="2">
    <source>
        <dbReference type="EMBL" id="MBB3929574.1"/>
    </source>
</evidence>
<accession>A0A840AK89</accession>
<dbReference type="RefSeq" id="WP_183397217.1">
    <property type="nucleotide sequence ID" value="NZ_JACIDS010000001.1"/>
</dbReference>
<comment type="caution">
    <text evidence="2">The sequence shown here is derived from an EMBL/GenBank/DDBJ whole genome shotgun (WGS) entry which is preliminary data.</text>
</comment>
<reference evidence="2 3" key="1">
    <citation type="submission" date="2020-08" db="EMBL/GenBank/DDBJ databases">
        <title>Genomic Encyclopedia of Type Strains, Phase IV (KMG-IV): sequencing the most valuable type-strain genomes for metagenomic binning, comparative biology and taxonomic classification.</title>
        <authorList>
            <person name="Goeker M."/>
        </authorList>
    </citation>
    <scope>NUCLEOTIDE SEQUENCE [LARGE SCALE GENOMIC DNA]</scope>
    <source>
        <strain evidence="2 3">DSM 25966</strain>
    </source>
</reference>
<keyword evidence="1" id="KW-0812">Transmembrane</keyword>
<evidence type="ECO:0000313" key="3">
    <source>
        <dbReference type="Proteomes" id="UP000553963"/>
    </source>
</evidence>
<organism evidence="2 3">
    <name type="scientific">Kaistia hirudinis</name>
    <dbReference type="NCBI Taxonomy" id="1293440"/>
    <lineage>
        <taxon>Bacteria</taxon>
        <taxon>Pseudomonadati</taxon>
        <taxon>Pseudomonadota</taxon>
        <taxon>Alphaproteobacteria</taxon>
        <taxon>Hyphomicrobiales</taxon>
        <taxon>Kaistiaceae</taxon>
        <taxon>Kaistia</taxon>
    </lineage>
</organism>
<evidence type="ECO:0000256" key="1">
    <source>
        <dbReference type="SAM" id="Phobius"/>
    </source>
</evidence>
<dbReference type="EMBL" id="JACIDS010000001">
    <property type="protein sequence ID" value="MBB3929574.1"/>
    <property type="molecule type" value="Genomic_DNA"/>
</dbReference>
<dbReference type="Proteomes" id="UP000553963">
    <property type="component" value="Unassembled WGS sequence"/>
</dbReference>
<keyword evidence="1" id="KW-1133">Transmembrane helix</keyword>
<name>A0A840AK89_9HYPH</name>
<keyword evidence="3" id="KW-1185">Reference proteome</keyword>
<sequence>MSERHPSEDAEQLVALLDGELEAGSAAILAERLPDDADLRARLATLDRGGEGVRPAFDLLLDDAPIARLDAMLDGAIAATQKPSPAAPARSRPAWGWLSGLLAPAAAALAAGLVGLWLGVAVLGGPAHEEEGGWLAAVASYWALTTPDTLAIAPTPDHLAKGLALASDRLGITLSPAAIALPDADFRGATVFDYDGKPLVQLAYLDADGTPFAYCVIRAAESGAVQPTAGTMGGFNVVHWSAGDGVERMLIGRVPGAVLERYAALLSERAG</sequence>
<dbReference type="AlphaFoldDB" id="A0A840AK89"/>
<gene>
    <name evidence="2" type="ORF">GGR25_000593</name>
</gene>
<keyword evidence="1" id="KW-0472">Membrane</keyword>
<protein>
    <submittedName>
        <fullName evidence="2">Anti-sigma factor RsiW</fullName>
    </submittedName>
</protein>